<dbReference type="EMBL" id="AP014957">
    <property type="protein sequence ID" value="BAS73770.1"/>
    <property type="molecule type" value="Genomic_DNA"/>
</dbReference>
<feature type="non-terminal residue" evidence="2">
    <location>
        <position position="1"/>
    </location>
</feature>
<accession>A0A0P0V6Q5</accession>
<feature type="region of interest" description="Disordered" evidence="1">
    <location>
        <begin position="1"/>
        <end position="60"/>
    </location>
</feature>
<dbReference type="PaxDb" id="39947-A0A0P0V6Q5"/>
<dbReference type="InParanoid" id="A0A0P0V6Q5"/>
<evidence type="ECO:0000313" key="3">
    <source>
        <dbReference type="Proteomes" id="UP000059680"/>
    </source>
</evidence>
<gene>
    <name evidence="2" type="ordered locus">Os01g0687850</name>
    <name evidence="2" type="ORF">OSNPB_010687850</name>
</gene>
<reference evidence="2 3" key="2">
    <citation type="journal article" date="2013" name="Plant Cell Physiol.">
        <title>Rice Annotation Project Database (RAP-DB): an integrative and interactive database for rice genomics.</title>
        <authorList>
            <person name="Sakai H."/>
            <person name="Lee S.S."/>
            <person name="Tanaka T."/>
            <person name="Numa H."/>
            <person name="Kim J."/>
            <person name="Kawahara Y."/>
            <person name="Wakimoto H."/>
            <person name="Yang C.C."/>
            <person name="Iwamoto M."/>
            <person name="Abe T."/>
            <person name="Yamada Y."/>
            <person name="Muto A."/>
            <person name="Inokuchi H."/>
            <person name="Ikemura T."/>
            <person name="Matsumoto T."/>
            <person name="Sasaki T."/>
            <person name="Itoh T."/>
        </authorList>
    </citation>
    <scope>NUCLEOTIDE SEQUENCE [LARGE SCALE GENOMIC DNA]</scope>
    <source>
        <strain evidence="3">cv. Nipponbare</strain>
    </source>
</reference>
<evidence type="ECO:0000256" key="1">
    <source>
        <dbReference type="SAM" id="MobiDB-lite"/>
    </source>
</evidence>
<sequence>KVQPIIRAAVQEDSRSDGSLTFEITPSKPRETRAALKSASPLRSATTLAHPSAAPAGTTSLSATTWSCTAPPRPHQELPWEPVLTSPPTLTPSQYGAAVRLSPLASAASITARSGAPASAVTVRAAASTATPSYLAVLMSKEEAAPLLPFPGHASFGMVCAKPLTTLTGMFLALASATTATTSASDAGYATAETGQSARSLDHAP</sequence>
<evidence type="ECO:0000313" key="2">
    <source>
        <dbReference type="EMBL" id="BAS73770.1"/>
    </source>
</evidence>
<name>A0A0P0V6Q5_ORYSJ</name>
<reference evidence="3" key="1">
    <citation type="journal article" date="2005" name="Nature">
        <title>The map-based sequence of the rice genome.</title>
        <authorList>
            <consortium name="International rice genome sequencing project (IRGSP)"/>
            <person name="Matsumoto T."/>
            <person name="Wu J."/>
            <person name="Kanamori H."/>
            <person name="Katayose Y."/>
            <person name="Fujisawa M."/>
            <person name="Namiki N."/>
            <person name="Mizuno H."/>
            <person name="Yamamoto K."/>
            <person name="Antonio B.A."/>
            <person name="Baba T."/>
            <person name="Sakata K."/>
            <person name="Nagamura Y."/>
            <person name="Aoki H."/>
            <person name="Arikawa K."/>
            <person name="Arita K."/>
            <person name="Bito T."/>
            <person name="Chiden Y."/>
            <person name="Fujitsuka N."/>
            <person name="Fukunaka R."/>
            <person name="Hamada M."/>
            <person name="Harada C."/>
            <person name="Hayashi A."/>
            <person name="Hijishita S."/>
            <person name="Honda M."/>
            <person name="Hosokawa S."/>
            <person name="Ichikawa Y."/>
            <person name="Idonuma A."/>
            <person name="Iijima M."/>
            <person name="Ikeda M."/>
            <person name="Ikeno M."/>
            <person name="Ito K."/>
            <person name="Ito S."/>
            <person name="Ito T."/>
            <person name="Ito Y."/>
            <person name="Ito Y."/>
            <person name="Iwabuchi A."/>
            <person name="Kamiya K."/>
            <person name="Karasawa W."/>
            <person name="Kurita K."/>
            <person name="Katagiri S."/>
            <person name="Kikuta A."/>
            <person name="Kobayashi H."/>
            <person name="Kobayashi N."/>
            <person name="Machita K."/>
            <person name="Maehara T."/>
            <person name="Masukawa M."/>
            <person name="Mizubayashi T."/>
            <person name="Mukai Y."/>
            <person name="Nagasaki H."/>
            <person name="Nagata Y."/>
            <person name="Naito S."/>
            <person name="Nakashima M."/>
            <person name="Nakama Y."/>
            <person name="Nakamichi Y."/>
            <person name="Nakamura M."/>
            <person name="Meguro A."/>
            <person name="Negishi M."/>
            <person name="Ohta I."/>
            <person name="Ohta T."/>
            <person name="Okamoto M."/>
            <person name="Ono N."/>
            <person name="Saji S."/>
            <person name="Sakaguchi M."/>
            <person name="Sakai K."/>
            <person name="Shibata M."/>
            <person name="Shimokawa T."/>
            <person name="Song J."/>
            <person name="Takazaki Y."/>
            <person name="Terasawa K."/>
            <person name="Tsugane M."/>
            <person name="Tsuji K."/>
            <person name="Ueda S."/>
            <person name="Waki K."/>
            <person name="Yamagata H."/>
            <person name="Yamamoto M."/>
            <person name="Yamamoto S."/>
            <person name="Yamane H."/>
            <person name="Yoshiki S."/>
            <person name="Yoshihara R."/>
            <person name="Yukawa K."/>
            <person name="Zhong H."/>
            <person name="Yano M."/>
            <person name="Yuan Q."/>
            <person name="Ouyang S."/>
            <person name="Liu J."/>
            <person name="Jones K.M."/>
            <person name="Gansberger K."/>
            <person name="Moffat K."/>
            <person name="Hill J."/>
            <person name="Bera J."/>
            <person name="Fadrosh D."/>
            <person name="Jin S."/>
            <person name="Johri S."/>
            <person name="Kim M."/>
            <person name="Overton L."/>
            <person name="Reardon M."/>
            <person name="Tsitrin T."/>
            <person name="Vuong H."/>
            <person name="Weaver B."/>
            <person name="Ciecko A."/>
            <person name="Tallon L."/>
            <person name="Jackson J."/>
            <person name="Pai G."/>
            <person name="Aken S.V."/>
            <person name="Utterback T."/>
            <person name="Reidmuller S."/>
            <person name="Feldblyum T."/>
            <person name="Hsiao J."/>
            <person name="Zismann V."/>
            <person name="Iobst S."/>
            <person name="de Vazeille A.R."/>
            <person name="Buell C.R."/>
            <person name="Ying K."/>
            <person name="Li Y."/>
            <person name="Lu T."/>
            <person name="Huang Y."/>
            <person name="Zhao Q."/>
            <person name="Feng Q."/>
            <person name="Zhang L."/>
            <person name="Zhu J."/>
            <person name="Weng Q."/>
            <person name="Mu J."/>
            <person name="Lu Y."/>
            <person name="Fan D."/>
            <person name="Liu Y."/>
            <person name="Guan J."/>
            <person name="Zhang Y."/>
            <person name="Yu S."/>
            <person name="Liu X."/>
            <person name="Zhang Y."/>
            <person name="Hong G."/>
            <person name="Han B."/>
            <person name="Choisne N."/>
            <person name="Demange N."/>
            <person name="Orjeda G."/>
            <person name="Samain S."/>
            <person name="Cattolico L."/>
            <person name="Pelletier E."/>
            <person name="Couloux A."/>
            <person name="Segurens B."/>
            <person name="Wincker P."/>
            <person name="D'Hont A."/>
            <person name="Scarpelli C."/>
            <person name="Weissenbach J."/>
            <person name="Salanoubat M."/>
            <person name="Quetier F."/>
            <person name="Yu Y."/>
            <person name="Kim H.R."/>
            <person name="Rambo T."/>
            <person name="Currie J."/>
            <person name="Collura K."/>
            <person name="Luo M."/>
            <person name="Yang T."/>
            <person name="Ammiraju J.S.S."/>
            <person name="Engler F."/>
            <person name="Soderlund C."/>
            <person name="Wing R.A."/>
            <person name="Palmer L.E."/>
            <person name="de la Bastide M."/>
            <person name="Spiegel L."/>
            <person name="Nascimento L."/>
            <person name="Zutavern T."/>
            <person name="O'Shaughnessy A."/>
            <person name="Dike S."/>
            <person name="Dedhia N."/>
            <person name="Preston R."/>
            <person name="Balija V."/>
            <person name="McCombie W.R."/>
            <person name="Chow T."/>
            <person name="Chen H."/>
            <person name="Chung M."/>
            <person name="Chen C."/>
            <person name="Shaw J."/>
            <person name="Wu H."/>
            <person name="Hsiao K."/>
            <person name="Chao Y."/>
            <person name="Chu M."/>
            <person name="Cheng C."/>
            <person name="Hour A."/>
            <person name="Lee P."/>
            <person name="Lin S."/>
            <person name="Lin Y."/>
            <person name="Liou J."/>
            <person name="Liu S."/>
            <person name="Hsing Y."/>
            <person name="Raghuvanshi S."/>
            <person name="Mohanty A."/>
            <person name="Bharti A.K."/>
            <person name="Gaur A."/>
            <person name="Gupta V."/>
            <person name="Kumar D."/>
            <person name="Ravi V."/>
            <person name="Vij S."/>
            <person name="Kapur A."/>
            <person name="Khurana P."/>
            <person name="Khurana P."/>
            <person name="Khurana J.P."/>
            <person name="Tyagi A.K."/>
            <person name="Gaikwad K."/>
            <person name="Singh A."/>
            <person name="Dalal V."/>
            <person name="Srivastava S."/>
            <person name="Dixit A."/>
            <person name="Pal A.K."/>
            <person name="Ghazi I.A."/>
            <person name="Yadav M."/>
            <person name="Pandit A."/>
            <person name="Bhargava A."/>
            <person name="Sureshbabu K."/>
            <person name="Batra K."/>
            <person name="Sharma T.R."/>
            <person name="Mohapatra T."/>
            <person name="Singh N.K."/>
            <person name="Messing J."/>
            <person name="Nelson A.B."/>
            <person name="Fuks G."/>
            <person name="Kavchok S."/>
            <person name="Keizer G."/>
            <person name="Linton E."/>
            <person name="Llaca V."/>
            <person name="Song R."/>
            <person name="Tanyolac B."/>
            <person name="Young S."/>
            <person name="Ho-Il K."/>
            <person name="Hahn J.H."/>
            <person name="Sangsakoo G."/>
            <person name="Vanavichit A."/>
            <person name="de Mattos Luiz.A.T."/>
            <person name="Zimmer P.D."/>
            <person name="Malone G."/>
            <person name="Dellagostin O."/>
            <person name="de Oliveira A.C."/>
            <person name="Bevan M."/>
            <person name="Bancroft I."/>
            <person name="Minx P."/>
            <person name="Cordum H."/>
            <person name="Wilson R."/>
            <person name="Cheng Z."/>
            <person name="Jin W."/>
            <person name="Jiang J."/>
            <person name="Leong S.A."/>
            <person name="Iwama H."/>
            <person name="Gojobori T."/>
            <person name="Itoh T."/>
            <person name="Niimura Y."/>
            <person name="Fujii Y."/>
            <person name="Habara T."/>
            <person name="Sakai H."/>
            <person name="Sato Y."/>
            <person name="Wilson G."/>
            <person name="Kumar K."/>
            <person name="McCouch S."/>
            <person name="Juretic N."/>
            <person name="Hoen D."/>
            <person name="Wright S."/>
            <person name="Bruskiewich R."/>
            <person name="Bureau T."/>
            <person name="Miyao A."/>
            <person name="Hirochika H."/>
            <person name="Nishikawa T."/>
            <person name="Kadowaki K."/>
            <person name="Sugiura M."/>
            <person name="Burr B."/>
            <person name="Sasaki T."/>
        </authorList>
    </citation>
    <scope>NUCLEOTIDE SEQUENCE [LARGE SCALE GENOMIC DNA]</scope>
    <source>
        <strain evidence="3">cv. Nipponbare</strain>
    </source>
</reference>
<keyword evidence="3" id="KW-1185">Reference proteome</keyword>
<feature type="region of interest" description="Disordered" evidence="1">
    <location>
        <begin position="181"/>
        <end position="205"/>
    </location>
</feature>
<dbReference type="Gramene" id="Os01t0687850-00">
    <property type="protein sequence ID" value="Os01t0687850-00"/>
    <property type="gene ID" value="Os01g0687850"/>
</dbReference>
<feature type="compositionally biased region" description="Low complexity" evidence="1">
    <location>
        <begin position="181"/>
        <end position="192"/>
    </location>
</feature>
<dbReference type="Proteomes" id="UP000059680">
    <property type="component" value="Chromosome 1"/>
</dbReference>
<organism evidence="2 3">
    <name type="scientific">Oryza sativa subsp. japonica</name>
    <name type="common">Rice</name>
    <dbReference type="NCBI Taxonomy" id="39947"/>
    <lineage>
        <taxon>Eukaryota</taxon>
        <taxon>Viridiplantae</taxon>
        <taxon>Streptophyta</taxon>
        <taxon>Embryophyta</taxon>
        <taxon>Tracheophyta</taxon>
        <taxon>Spermatophyta</taxon>
        <taxon>Magnoliopsida</taxon>
        <taxon>Liliopsida</taxon>
        <taxon>Poales</taxon>
        <taxon>Poaceae</taxon>
        <taxon>BOP clade</taxon>
        <taxon>Oryzoideae</taxon>
        <taxon>Oryzeae</taxon>
        <taxon>Oryzinae</taxon>
        <taxon>Oryza</taxon>
        <taxon>Oryza sativa</taxon>
    </lineage>
</organism>
<dbReference type="AlphaFoldDB" id="A0A0P0V6Q5"/>
<protein>
    <submittedName>
        <fullName evidence="2">Os01g0687850 protein</fullName>
    </submittedName>
</protein>
<proteinExistence type="predicted"/>
<dbReference type="FunCoup" id="A0A0P0V6Q5">
    <property type="interactions" value="2"/>
</dbReference>
<reference evidence="2 3" key="3">
    <citation type="journal article" date="2013" name="Rice">
        <title>Improvement of the Oryza sativa Nipponbare reference genome using next generation sequence and optical map data.</title>
        <authorList>
            <person name="Kawahara Y."/>
            <person name="de la Bastide M."/>
            <person name="Hamilton J.P."/>
            <person name="Kanamori H."/>
            <person name="McCombie W.R."/>
            <person name="Ouyang S."/>
            <person name="Schwartz D.C."/>
            <person name="Tanaka T."/>
            <person name="Wu J."/>
            <person name="Zhou S."/>
            <person name="Childs K.L."/>
            <person name="Davidson R.M."/>
            <person name="Lin H."/>
            <person name="Quesada-Ocampo L."/>
            <person name="Vaillancourt B."/>
            <person name="Sakai H."/>
            <person name="Lee S.S."/>
            <person name="Kim J."/>
            <person name="Numa H."/>
            <person name="Itoh T."/>
            <person name="Buell C.R."/>
            <person name="Matsumoto T."/>
        </authorList>
    </citation>
    <scope>NUCLEOTIDE SEQUENCE [LARGE SCALE GENOMIC DNA]</scope>
    <source>
        <strain evidence="3">cv. Nipponbare</strain>
    </source>
</reference>